<keyword evidence="1" id="KW-1133">Transmembrane helix</keyword>
<keyword evidence="1" id="KW-0812">Transmembrane</keyword>
<keyword evidence="3" id="KW-1185">Reference proteome</keyword>
<dbReference type="Proteomes" id="UP000426444">
    <property type="component" value="Chromosome"/>
</dbReference>
<keyword evidence="1" id="KW-0472">Membrane</keyword>
<dbReference type="EMBL" id="CP046457">
    <property type="protein sequence ID" value="QGT99535.1"/>
    <property type="molecule type" value="Genomic_DNA"/>
</dbReference>
<dbReference type="AlphaFoldDB" id="A0A6I6D9T2"/>
<evidence type="ECO:0000256" key="1">
    <source>
        <dbReference type="SAM" id="Phobius"/>
    </source>
</evidence>
<proteinExistence type="predicted"/>
<evidence type="ECO:0000313" key="2">
    <source>
        <dbReference type="EMBL" id="QGT99535.1"/>
    </source>
</evidence>
<accession>A0A6I6D9T2</accession>
<gene>
    <name evidence="2" type="ORF">SYNTR_0942</name>
</gene>
<sequence length="87" mass="9903">MNTPETTHSSRQLASKGAKVKTFLTIDCFLFIRSIYSISLVILKTNITFLKYSCNNLATASLMYACSKKIHEIDEEITYQGQKDFEV</sequence>
<feature type="transmembrane region" description="Helical" evidence="1">
    <location>
        <begin position="20"/>
        <end position="43"/>
    </location>
</feature>
<organism evidence="2 3">
    <name type="scientific">Candidatus Syntrophocurvum alkaliphilum</name>
    <dbReference type="NCBI Taxonomy" id="2293317"/>
    <lineage>
        <taxon>Bacteria</taxon>
        <taxon>Bacillati</taxon>
        <taxon>Bacillota</taxon>
        <taxon>Clostridia</taxon>
        <taxon>Eubacteriales</taxon>
        <taxon>Syntrophomonadaceae</taxon>
        <taxon>Candidatus Syntrophocurvum</taxon>
    </lineage>
</organism>
<name>A0A6I6D9T2_9FIRM</name>
<evidence type="ECO:0000313" key="3">
    <source>
        <dbReference type="Proteomes" id="UP000426444"/>
    </source>
</evidence>
<dbReference type="KEGG" id="salq:SYNTR_0942"/>
<protein>
    <submittedName>
        <fullName evidence="2">Uncharacterized protein</fullName>
    </submittedName>
</protein>
<reference evidence="3" key="1">
    <citation type="journal article" date="2019" name="Microbiology">
        <title>Complete Genome Sequence of an Uncultured Bacterium of the Candidate Phylum Bipolaricaulota.</title>
        <authorList>
            <person name="Kadnikov V.V."/>
            <person name="Mardanov A.V."/>
            <person name="Beletsky A.V."/>
            <person name="Frank Y.A."/>
            <person name="Karnachuk O.V."/>
            <person name="Ravin N.V."/>
        </authorList>
    </citation>
    <scope>NUCLEOTIDE SEQUENCE [LARGE SCALE GENOMIC DNA]</scope>
</reference>